<evidence type="ECO:0000256" key="2">
    <source>
        <dbReference type="ARBA" id="ARBA00011471"/>
    </source>
</evidence>
<evidence type="ECO:0000256" key="10">
    <source>
        <dbReference type="ARBA" id="ARBA00023136"/>
    </source>
</evidence>
<organism evidence="17 18">
    <name type="scientific">Paracoccus haeundaensis</name>
    <dbReference type="NCBI Taxonomy" id="225362"/>
    <lineage>
        <taxon>Bacteria</taxon>
        <taxon>Pseudomonadati</taxon>
        <taxon>Pseudomonadota</taxon>
        <taxon>Alphaproteobacteria</taxon>
        <taxon>Rhodobacterales</taxon>
        <taxon>Paracoccaceae</taxon>
        <taxon>Paracoccus</taxon>
    </lineage>
</organism>
<evidence type="ECO:0000259" key="16">
    <source>
        <dbReference type="Pfam" id="PF01618"/>
    </source>
</evidence>
<protein>
    <recommendedName>
        <fullName evidence="3">Biopolymer transport protein ExbB</fullName>
    </recommendedName>
</protein>
<sequence>MTHLPRQPLRAGLAAFLVAATLAGAGLAQDVPTTQGQPEAAVPAAPQPAADAAAPVAAPEAAAPTAVPDAATPDDAAAGLQAPSPTQPAAPGQTATPADPADAAQPVPVVAERDPGLPHDLSPMGMFLAADWVVKGVMIGLAVASVITWTILLVKLIELWAASRRVTSATRRIQAAPSLPDALAGIGRRRDPVSRMIRSAAEEYRRSEPALAQAGDHGIKERVASQLDRIEVAAGRRMARGTGVLATIGSTAPFVGLFGTVWGIMNSFIGISESQTTNLAVVAPGIAEALLATAIGLVAAIPAVVIYNVFARAVTGYRMRLGHAAAGVQQMVSRDLDFRGRGPAAGV</sequence>
<feature type="transmembrane region" description="Helical" evidence="14">
    <location>
        <begin position="244"/>
        <end position="269"/>
    </location>
</feature>
<comment type="subcellular location">
    <subcellularLocation>
        <location evidence="1">Cell inner membrane</location>
        <topology evidence="1">Multi-pass membrane protein</topology>
    </subcellularLocation>
    <subcellularLocation>
        <location evidence="12">Membrane</location>
        <topology evidence="12">Multi-pass membrane protein</topology>
    </subcellularLocation>
</comment>
<dbReference type="GO" id="GO:0017038">
    <property type="term" value="P:protein import"/>
    <property type="evidence" value="ECO:0007669"/>
    <property type="project" value="TreeGrafter"/>
</dbReference>
<evidence type="ECO:0000256" key="6">
    <source>
        <dbReference type="ARBA" id="ARBA00022519"/>
    </source>
</evidence>
<evidence type="ECO:0000256" key="15">
    <source>
        <dbReference type="SAM" id="SignalP"/>
    </source>
</evidence>
<dbReference type="GO" id="GO:0022857">
    <property type="term" value="F:transmembrane transporter activity"/>
    <property type="evidence" value="ECO:0007669"/>
    <property type="project" value="InterPro"/>
</dbReference>
<keyword evidence="9 14" id="KW-1133">Transmembrane helix</keyword>
<comment type="similarity">
    <text evidence="12">Belongs to the exbB/tolQ family.</text>
</comment>
<feature type="domain" description="MotA/TolQ/ExbB proton channel" evidence="16">
    <location>
        <begin position="215"/>
        <end position="316"/>
    </location>
</feature>
<evidence type="ECO:0000256" key="12">
    <source>
        <dbReference type="RuleBase" id="RU004057"/>
    </source>
</evidence>
<evidence type="ECO:0000256" key="8">
    <source>
        <dbReference type="ARBA" id="ARBA00022927"/>
    </source>
</evidence>
<keyword evidence="4 12" id="KW-0813">Transport</keyword>
<evidence type="ECO:0000256" key="11">
    <source>
        <dbReference type="ARBA" id="ARBA00024816"/>
    </source>
</evidence>
<evidence type="ECO:0000313" key="18">
    <source>
        <dbReference type="Proteomes" id="UP000304880"/>
    </source>
</evidence>
<feature type="signal peptide" evidence="15">
    <location>
        <begin position="1"/>
        <end position="28"/>
    </location>
</feature>
<feature type="chain" id="PRO_5022905854" description="Biopolymer transport protein ExbB" evidence="15">
    <location>
        <begin position="29"/>
        <end position="347"/>
    </location>
</feature>
<name>A0A5C4R456_9RHOB</name>
<comment type="function">
    <text evidence="11">Involved in the TonB-dependent energy-dependent transport of various receptor-bound substrates. Protects ExbD from proteolytic degradation and functionally stabilizes TonB.</text>
</comment>
<dbReference type="InterPro" id="IPR050790">
    <property type="entry name" value="ExbB/TolQ_transport"/>
</dbReference>
<accession>A0A5C4R456</accession>
<dbReference type="Proteomes" id="UP000304880">
    <property type="component" value="Unassembled WGS sequence"/>
</dbReference>
<keyword evidence="15" id="KW-0732">Signal</keyword>
<evidence type="ECO:0000256" key="9">
    <source>
        <dbReference type="ARBA" id="ARBA00022989"/>
    </source>
</evidence>
<feature type="transmembrane region" description="Helical" evidence="14">
    <location>
        <begin position="132"/>
        <end position="154"/>
    </location>
</feature>
<evidence type="ECO:0000256" key="5">
    <source>
        <dbReference type="ARBA" id="ARBA00022475"/>
    </source>
</evidence>
<evidence type="ECO:0000256" key="3">
    <source>
        <dbReference type="ARBA" id="ARBA00022093"/>
    </source>
</evidence>
<keyword evidence="10 14" id="KW-0472">Membrane</keyword>
<keyword evidence="8 12" id="KW-0653">Protein transport</keyword>
<gene>
    <name evidence="17" type="primary">exbB</name>
    <name evidence="17" type="ORF">FHD67_13350</name>
</gene>
<reference evidence="17 18" key="1">
    <citation type="submission" date="2019-06" db="EMBL/GenBank/DDBJ databases">
        <authorList>
            <person name="Li J."/>
        </authorList>
    </citation>
    <scope>NUCLEOTIDE SEQUENCE [LARGE SCALE GENOMIC DNA]</scope>
    <source>
        <strain evidence="17 18">CGMCC 1.8012</strain>
    </source>
</reference>
<proteinExistence type="inferred from homology"/>
<evidence type="ECO:0000256" key="1">
    <source>
        <dbReference type="ARBA" id="ARBA00004429"/>
    </source>
</evidence>
<keyword evidence="18" id="KW-1185">Reference proteome</keyword>
<dbReference type="NCBIfam" id="TIGR02797">
    <property type="entry name" value="exbB"/>
    <property type="match status" value="1"/>
</dbReference>
<feature type="transmembrane region" description="Helical" evidence="14">
    <location>
        <begin position="289"/>
        <end position="310"/>
    </location>
</feature>
<keyword evidence="7 14" id="KW-0812">Transmembrane</keyword>
<feature type="region of interest" description="Disordered" evidence="13">
    <location>
        <begin position="30"/>
        <end position="105"/>
    </location>
</feature>
<dbReference type="InterPro" id="IPR014164">
    <property type="entry name" value="TonB_ExbB_1"/>
</dbReference>
<dbReference type="Pfam" id="PF01618">
    <property type="entry name" value="MotA_ExbB"/>
    <property type="match status" value="1"/>
</dbReference>
<dbReference type="PANTHER" id="PTHR30625">
    <property type="entry name" value="PROTEIN TOLQ"/>
    <property type="match status" value="1"/>
</dbReference>
<evidence type="ECO:0000256" key="7">
    <source>
        <dbReference type="ARBA" id="ARBA00022692"/>
    </source>
</evidence>
<evidence type="ECO:0000256" key="14">
    <source>
        <dbReference type="SAM" id="Phobius"/>
    </source>
</evidence>
<feature type="compositionally biased region" description="Low complexity" evidence="13">
    <location>
        <begin position="37"/>
        <end position="105"/>
    </location>
</feature>
<dbReference type="GO" id="GO:0005886">
    <property type="term" value="C:plasma membrane"/>
    <property type="evidence" value="ECO:0007669"/>
    <property type="project" value="UniProtKB-SubCell"/>
</dbReference>
<comment type="subunit">
    <text evidence="2">The accessory proteins ExbB and ExbD seem to form a complex with TonB.</text>
</comment>
<dbReference type="InterPro" id="IPR002898">
    <property type="entry name" value="MotA_ExbB_proton_chnl"/>
</dbReference>
<dbReference type="AlphaFoldDB" id="A0A5C4R456"/>
<dbReference type="RefSeq" id="WP_046001218.1">
    <property type="nucleotide sequence ID" value="NZ_VDDC01000024.1"/>
</dbReference>
<evidence type="ECO:0000256" key="4">
    <source>
        <dbReference type="ARBA" id="ARBA00022448"/>
    </source>
</evidence>
<keyword evidence="6" id="KW-0997">Cell inner membrane</keyword>
<dbReference type="PANTHER" id="PTHR30625:SF16">
    <property type="entry name" value="BIOPOLYMER TRANSPORT PROTEIN EXBB"/>
    <property type="match status" value="1"/>
</dbReference>
<comment type="caution">
    <text evidence="17">The sequence shown here is derived from an EMBL/GenBank/DDBJ whole genome shotgun (WGS) entry which is preliminary data.</text>
</comment>
<evidence type="ECO:0000256" key="13">
    <source>
        <dbReference type="SAM" id="MobiDB-lite"/>
    </source>
</evidence>
<evidence type="ECO:0000313" key="17">
    <source>
        <dbReference type="EMBL" id="TNH38726.1"/>
    </source>
</evidence>
<dbReference type="EMBL" id="VDDC01000024">
    <property type="protein sequence ID" value="TNH38726.1"/>
    <property type="molecule type" value="Genomic_DNA"/>
</dbReference>
<keyword evidence="5" id="KW-1003">Cell membrane</keyword>